<dbReference type="AlphaFoldDB" id="A0A7S0CMG8"/>
<proteinExistence type="predicted"/>
<organism evidence="2">
    <name type="scientific">Proboscia inermis</name>
    <dbReference type="NCBI Taxonomy" id="420281"/>
    <lineage>
        <taxon>Eukaryota</taxon>
        <taxon>Sar</taxon>
        <taxon>Stramenopiles</taxon>
        <taxon>Ochrophyta</taxon>
        <taxon>Bacillariophyta</taxon>
        <taxon>Coscinodiscophyceae</taxon>
        <taxon>Rhizosoleniophycidae</taxon>
        <taxon>Rhizosoleniales</taxon>
        <taxon>Rhizosoleniaceae</taxon>
        <taxon>Proboscia</taxon>
    </lineage>
</organism>
<reference evidence="2" key="1">
    <citation type="submission" date="2021-01" db="EMBL/GenBank/DDBJ databases">
        <authorList>
            <person name="Corre E."/>
            <person name="Pelletier E."/>
            <person name="Niang G."/>
            <person name="Scheremetjew M."/>
            <person name="Finn R."/>
            <person name="Kale V."/>
            <person name="Holt S."/>
            <person name="Cochrane G."/>
            <person name="Meng A."/>
            <person name="Brown T."/>
            <person name="Cohen L."/>
        </authorList>
    </citation>
    <scope>NUCLEOTIDE SEQUENCE</scope>
    <source>
        <strain evidence="2">CCAP1064/1</strain>
    </source>
</reference>
<feature type="compositionally biased region" description="Polar residues" evidence="1">
    <location>
        <begin position="1"/>
        <end position="12"/>
    </location>
</feature>
<name>A0A7S0CMG8_9STRA</name>
<evidence type="ECO:0000313" key="2">
    <source>
        <dbReference type="EMBL" id="CAD8427849.1"/>
    </source>
</evidence>
<dbReference type="EMBL" id="HBEL01052507">
    <property type="protein sequence ID" value="CAD8427849.1"/>
    <property type="molecule type" value="Transcribed_RNA"/>
</dbReference>
<sequence length="178" mass="19737">MNVESIASSTDRNSVKRTGRGGISETLREKMMRLEEETVDGIYDHLADADHRQIESATAAGDTMTAIETRDGDEVEVEAESEETRGAKLRSSRGSIRIFPVGDTAPDPLSEIDPGYDGVFPLDPRTWLFSHQFRNFLLGESVRAFRILRGGFAGSHSLKLYEENLCRASQDDIVVIDS</sequence>
<protein>
    <submittedName>
        <fullName evidence="2">Uncharacterized protein</fullName>
    </submittedName>
</protein>
<feature type="region of interest" description="Disordered" evidence="1">
    <location>
        <begin position="1"/>
        <end position="24"/>
    </location>
</feature>
<gene>
    <name evidence="2" type="ORF">PINE0816_LOCUS24016</name>
</gene>
<evidence type="ECO:0000256" key="1">
    <source>
        <dbReference type="SAM" id="MobiDB-lite"/>
    </source>
</evidence>
<accession>A0A7S0CMG8</accession>